<evidence type="ECO:0000313" key="1">
    <source>
        <dbReference type="EMBL" id="CEI38624.1"/>
    </source>
</evidence>
<accession>A0A2L2SMU6</accession>
<dbReference type="AlphaFoldDB" id="A0A2L2SMU6"/>
<organism evidence="1 2">
    <name type="scientific">Fusarium venenatum</name>
    <dbReference type="NCBI Taxonomy" id="56646"/>
    <lineage>
        <taxon>Eukaryota</taxon>
        <taxon>Fungi</taxon>
        <taxon>Dikarya</taxon>
        <taxon>Ascomycota</taxon>
        <taxon>Pezizomycotina</taxon>
        <taxon>Sordariomycetes</taxon>
        <taxon>Hypocreomycetidae</taxon>
        <taxon>Hypocreales</taxon>
        <taxon>Nectriaceae</taxon>
        <taxon>Fusarium</taxon>
    </lineage>
</organism>
<keyword evidence="2" id="KW-1185">Reference proteome</keyword>
<proteinExistence type="predicted"/>
<reference evidence="2" key="1">
    <citation type="submission" date="2014-10" db="EMBL/GenBank/DDBJ databases">
        <authorList>
            <person name="King R."/>
        </authorList>
    </citation>
    <scope>NUCLEOTIDE SEQUENCE [LARGE SCALE GENOMIC DNA]</scope>
    <source>
        <strain evidence="2">A3/5</strain>
    </source>
</reference>
<dbReference type="EMBL" id="LN649232">
    <property type="protein sequence ID" value="CEI38624.1"/>
    <property type="molecule type" value="Genomic_DNA"/>
</dbReference>
<evidence type="ECO:0000313" key="2">
    <source>
        <dbReference type="Proteomes" id="UP000245910"/>
    </source>
</evidence>
<sequence>MPKYPLTGTGTNLRLEAWTLDSDVRQLSSISLGHAPGVLLRHLQHKKKLALPPEEAMECGKRPVSWIQGGGGPSPSFLGGRDRLVFSSLGPAFIRMSKETSSQYQRH</sequence>
<name>A0A2L2SMU6_9HYPO</name>
<dbReference type="Proteomes" id="UP000245910">
    <property type="component" value="Chromosome IIII"/>
</dbReference>
<protein>
    <submittedName>
        <fullName evidence="1">Uncharacterized protein</fullName>
    </submittedName>
</protein>